<keyword evidence="12" id="KW-0762">Sugar transport</keyword>
<dbReference type="STRING" id="757424.Hsero_4445"/>
<keyword evidence="13" id="KW-1185">Reference proteome</keyword>
<feature type="transmembrane region" description="Helical" evidence="11">
    <location>
        <begin position="230"/>
        <end position="252"/>
    </location>
</feature>
<feature type="transmembrane region" description="Helical" evidence="11">
    <location>
        <begin position="309"/>
        <end position="327"/>
    </location>
</feature>
<dbReference type="Proteomes" id="UP000000329">
    <property type="component" value="Chromosome"/>
</dbReference>
<dbReference type="GO" id="GO:0022857">
    <property type="term" value="F:transmembrane transporter activity"/>
    <property type="evidence" value="ECO:0007669"/>
    <property type="project" value="InterPro"/>
</dbReference>
<protein>
    <recommendedName>
        <fullName evidence="10">Autoinducer 2 import system permease protein LsrC</fullName>
    </recommendedName>
</protein>
<keyword evidence="4" id="KW-1003">Cell membrane</keyword>
<evidence type="ECO:0000256" key="11">
    <source>
        <dbReference type="SAM" id="Phobius"/>
    </source>
</evidence>
<dbReference type="InterPro" id="IPR001851">
    <property type="entry name" value="ABC_transp_permease"/>
</dbReference>
<sequence length="352" mass="37182">MALNFLTSLRASSAPGREAGEPLWQRREPLLALLTVVLILLVGVRAPVFLSAQSMDNLLTDSAITIMLALAQMLVILTRGIDLSVASNLALSGMMSALLAMHFPALPVGVFILMAVLIGLMLGLLNGWLIGYLELPPIVVTLGSMSVYRGMVFVLSGGAWVSSRNMPADFIAFPLARLGGLTHLVWLGALAVVAIWFLARHTRFGRDLYAIGNDPAAAAYVGIASRGRLLWTYGLSGAMAGLAGYLWVARYAVAYTEIAYGFELTVIAACVIGGVSIAGGVGQVSGAVLGALFLSVINNALPIMRISPFWQSALTGLVILCAVVLNARGKQGRRKQILPLHGQKSVITGSRA</sequence>
<dbReference type="PANTHER" id="PTHR32196:SF29">
    <property type="entry name" value="AUTOINDUCER 2 IMPORT SYSTEM PERMEASE PROTEIN LSRC"/>
    <property type="match status" value="1"/>
</dbReference>
<comment type="subcellular location">
    <subcellularLocation>
        <location evidence="1">Cell membrane</location>
        <topology evidence="1">Multi-pass membrane protein</topology>
    </subcellularLocation>
</comment>
<evidence type="ECO:0000256" key="6">
    <source>
        <dbReference type="ARBA" id="ARBA00022692"/>
    </source>
</evidence>
<feature type="transmembrane region" description="Helical" evidence="11">
    <location>
        <begin position="284"/>
        <end position="303"/>
    </location>
</feature>
<reference evidence="12 13" key="1">
    <citation type="submission" date="2010-04" db="EMBL/GenBank/DDBJ databases">
        <title>The genome of Herbaspirillum seropedicae SmR1, an endophytic, nitrogen-fixing, plant-growth promoting beta-Proteobacteria.</title>
        <authorList>
            <person name="Pedrosa F.O."/>
            <person name="Monteiro R.A."/>
            <person name="Wassem R."/>
            <person name="Cruz L.M."/>
            <person name="Ayub R.A."/>
            <person name="Colauto N.B."/>
            <person name="Fernandez M.A."/>
            <person name="Fungaro M.H.P."/>
            <person name="Grisard E.C."/>
            <person name="Hungria M."/>
            <person name="Madeira H.M.F."/>
            <person name="Nodari R.O."/>
            <person name="Osaku C.A."/>
            <person name="Petzl-Erler M.L."/>
            <person name="Terenzi H."/>
            <person name="Vieira L.G.E."/>
            <person name="Almeida M.I.M."/>
            <person name="Alves L.R."/>
            <person name="Arantes O.M.N."/>
            <person name="Balsanelli E."/>
            <person name="Barcellos F.G."/>
            <person name="Baura V.A."/>
            <person name="Binde D.R."/>
            <person name="Campo R.J."/>
            <person name="Chubatsu L.S."/>
            <person name="Chueire L.M.O."/>
            <person name="Ciferri R.R."/>
            <person name="Correa L.C."/>
            <person name="da Conceicao Silva J.L."/>
            <person name="Dabul A.N.G."/>
            <person name="Dambros B.P."/>
            <person name="Faoro H."/>
            <person name="Favetti A."/>
            <person name="Friedermann G."/>
            <person name="Furlaneto M.C."/>
            <person name="Gasques L.S."/>
            <person name="Gimenes C.C.T."/>
            <person name="Gioppo N.M.R."/>
            <person name="Glienke-Blanco C."/>
            <person name="Godoy L.P."/>
            <person name="Guerra M.P."/>
            <person name="Karp S."/>
            <person name="Kava-Cordeiro V."/>
            <person name="Margarido V.P."/>
            <person name="Mathioni S.M."/>
            <person name="Menck-Soares M.A."/>
            <person name="Murace N.K."/>
            <person name="Nicolas M.F."/>
            <person name="Oliveira C.E.C."/>
            <person name="Pagnan N.A.B."/>
            <person name="Pamphile J.A."/>
            <person name="Patussi E.V."/>
            <person name="Pereira L.F.P."/>
            <person name="Pereira-Ferrari L."/>
            <person name="Pinto F.G.S."/>
            <person name="Precoma C."/>
            <person name="Prioli A.J."/>
            <person name="Prioli S.M.A.P."/>
            <person name="Raittz R.T."/>
            <person name="Ramos H.J.O."/>
            <person name="Ribeiro E.M.S.F."/>
            <person name="Rigo L.U."/>
            <person name="Rocha C.L.M.S.C."/>
            <person name="Rocha S.N."/>
            <person name="Santos K."/>
            <person name="Satori D."/>
            <person name="Silva A.G."/>
            <person name="Simao R.C.G."/>
            <person name="Soares M.A.M."/>
            <person name="Souza E.M."/>
            <person name="Steffens M.B.R."/>
            <person name="Steindel M."/>
            <person name="Tadra-Sfeir M.Z."/>
            <person name="Takahashi E.K."/>
            <person name="Torres R.A."/>
            <person name="Valle J.S."/>
            <person name="Vernal J.I."/>
            <person name="Vilas-Boas L.A."/>
            <person name="Watanabe M.A.E."/>
            <person name="Weiss V.A."/>
            <person name="Yates M.A."/>
            <person name="Souza E.M."/>
        </authorList>
    </citation>
    <scope>NUCLEOTIDE SEQUENCE [LARGE SCALE GENOMIC DNA]</scope>
    <source>
        <strain evidence="12 13">SmR1</strain>
    </source>
</reference>
<dbReference type="HOGENOM" id="CLU_028880_0_1_4"/>
<feature type="transmembrane region" description="Helical" evidence="11">
    <location>
        <begin position="62"/>
        <end position="81"/>
    </location>
</feature>
<feature type="transmembrane region" description="Helical" evidence="11">
    <location>
        <begin position="137"/>
        <end position="161"/>
    </location>
</feature>
<evidence type="ECO:0000256" key="10">
    <source>
        <dbReference type="ARBA" id="ARBA00039382"/>
    </source>
</evidence>
<comment type="function">
    <text evidence="9">Part of the ABC transporter complex LsrABCD involved in autoinducer 2 (AI-2) import. Probably responsible for the translocation of the substrate across the membrane.</text>
</comment>
<dbReference type="Pfam" id="PF02653">
    <property type="entry name" value="BPD_transp_2"/>
    <property type="match status" value="1"/>
</dbReference>
<comment type="subunit">
    <text evidence="2">The complex is composed of two ATP-binding proteins (LsrA), two transmembrane proteins (LsrC and LsrD) and a solute-binding protein (LsrB).</text>
</comment>
<evidence type="ECO:0000256" key="9">
    <source>
        <dbReference type="ARBA" id="ARBA00025439"/>
    </source>
</evidence>
<evidence type="ECO:0000256" key="2">
    <source>
        <dbReference type="ARBA" id="ARBA00011262"/>
    </source>
</evidence>
<dbReference type="RefSeq" id="WP_013236364.1">
    <property type="nucleotide sequence ID" value="NC_014323.1"/>
</dbReference>
<dbReference type="CDD" id="cd06579">
    <property type="entry name" value="TM_PBP1_transp_AraH_like"/>
    <property type="match status" value="1"/>
</dbReference>
<keyword evidence="5" id="KW-0997">Cell inner membrane</keyword>
<evidence type="ECO:0000256" key="8">
    <source>
        <dbReference type="ARBA" id="ARBA00023136"/>
    </source>
</evidence>
<gene>
    <name evidence="12" type="ordered locus">Hsero_4445</name>
</gene>
<evidence type="ECO:0000256" key="5">
    <source>
        <dbReference type="ARBA" id="ARBA00022519"/>
    </source>
</evidence>
<feature type="transmembrane region" description="Helical" evidence="11">
    <location>
        <begin position="101"/>
        <end position="125"/>
    </location>
</feature>
<proteinExistence type="predicted"/>
<dbReference type="AlphaFoldDB" id="D8IVV3"/>
<keyword evidence="7 11" id="KW-1133">Transmembrane helix</keyword>
<dbReference type="OrthoDB" id="9799990at2"/>
<dbReference type="eggNOG" id="COG4158">
    <property type="taxonomic scope" value="Bacteria"/>
</dbReference>
<accession>D8IVV3</accession>
<dbReference type="GeneID" id="29394178"/>
<evidence type="ECO:0000256" key="7">
    <source>
        <dbReference type="ARBA" id="ARBA00022989"/>
    </source>
</evidence>
<organism evidence="12 13">
    <name type="scientific">Herbaspirillum seropedicae (strain SmR1)</name>
    <dbReference type="NCBI Taxonomy" id="757424"/>
    <lineage>
        <taxon>Bacteria</taxon>
        <taxon>Pseudomonadati</taxon>
        <taxon>Pseudomonadota</taxon>
        <taxon>Betaproteobacteria</taxon>
        <taxon>Burkholderiales</taxon>
        <taxon>Oxalobacteraceae</taxon>
        <taxon>Herbaspirillum</taxon>
    </lineage>
</organism>
<name>D8IVV3_HERSS</name>
<evidence type="ECO:0000313" key="12">
    <source>
        <dbReference type="EMBL" id="ADJ65911.1"/>
    </source>
</evidence>
<evidence type="ECO:0000256" key="3">
    <source>
        <dbReference type="ARBA" id="ARBA00022448"/>
    </source>
</evidence>
<keyword evidence="3" id="KW-0813">Transport</keyword>
<keyword evidence="8 11" id="KW-0472">Membrane</keyword>
<feature type="transmembrane region" description="Helical" evidence="11">
    <location>
        <begin position="29"/>
        <end position="50"/>
    </location>
</feature>
<feature type="transmembrane region" description="Helical" evidence="11">
    <location>
        <begin position="181"/>
        <end position="199"/>
    </location>
</feature>
<feature type="transmembrane region" description="Helical" evidence="11">
    <location>
        <begin position="258"/>
        <end position="277"/>
    </location>
</feature>
<evidence type="ECO:0000313" key="13">
    <source>
        <dbReference type="Proteomes" id="UP000000329"/>
    </source>
</evidence>
<keyword evidence="6 11" id="KW-0812">Transmembrane</keyword>
<dbReference type="EMBL" id="CP002039">
    <property type="protein sequence ID" value="ADJ65911.1"/>
    <property type="molecule type" value="Genomic_DNA"/>
</dbReference>
<dbReference type="KEGG" id="hse:Hsero_4445"/>
<evidence type="ECO:0000256" key="4">
    <source>
        <dbReference type="ARBA" id="ARBA00022475"/>
    </source>
</evidence>
<dbReference type="PANTHER" id="PTHR32196">
    <property type="entry name" value="ABC TRANSPORTER PERMEASE PROTEIN YPHD-RELATED-RELATED"/>
    <property type="match status" value="1"/>
</dbReference>
<evidence type="ECO:0000256" key="1">
    <source>
        <dbReference type="ARBA" id="ARBA00004651"/>
    </source>
</evidence>
<dbReference type="GO" id="GO:0005886">
    <property type="term" value="C:plasma membrane"/>
    <property type="evidence" value="ECO:0007669"/>
    <property type="project" value="UniProtKB-SubCell"/>
</dbReference>